<comment type="caution">
    <text evidence="2">The sequence shown here is derived from an EMBL/GenBank/DDBJ whole genome shotgun (WGS) entry which is preliminary data.</text>
</comment>
<name>A0A915ZY47_9GLOM</name>
<dbReference type="Proteomes" id="UP000684084">
    <property type="component" value="Unassembled WGS sequence"/>
</dbReference>
<dbReference type="InterPro" id="IPR052787">
    <property type="entry name" value="MAVS"/>
</dbReference>
<reference evidence="2" key="1">
    <citation type="submission" date="2020-05" db="EMBL/GenBank/DDBJ databases">
        <authorList>
            <person name="Rincon C."/>
            <person name="Sanders R I."/>
            <person name="Robbins C."/>
            <person name="Chaturvedi A."/>
        </authorList>
    </citation>
    <scope>NUCLEOTIDE SEQUENCE</scope>
    <source>
        <strain evidence="2">CHB12</strain>
    </source>
</reference>
<accession>A0A915ZY47</accession>
<proteinExistence type="predicted"/>
<sequence length="239" mass="28064">METLSTSSNNSTKTNKLTTYKRFVIPTNKDLQAIQAYSHVTNTDDSTKTWMNLFNSYRETANFTNPLELLNDTTLQEQLCQFFCDVRKSGKKEYAPSSLHKRLHKIFDGRIKQIQDNQDTSRKKTDALEMCEIKTIFDSPNIQTDTPKSLTYRVWFWLTLLCNLFHIYFFTFNLKNYIFFLGFIPASQLLRYDQLEIQSLEQDHKITQDSSKLPVINIENINIQNCNNIKVEVIVKPFE</sequence>
<evidence type="ECO:0000256" key="1">
    <source>
        <dbReference type="SAM" id="Phobius"/>
    </source>
</evidence>
<dbReference type="AlphaFoldDB" id="A0A915ZY47"/>
<keyword evidence="1" id="KW-0812">Transmembrane</keyword>
<evidence type="ECO:0000313" key="3">
    <source>
        <dbReference type="Proteomes" id="UP000684084"/>
    </source>
</evidence>
<dbReference type="EMBL" id="CAGKOT010000099">
    <property type="protein sequence ID" value="CAB5395510.1"/>
    <property type="molecule type" value="Genomic_DNA"/>
</dbReference>
<feature type="transmembrane region" description="Helical" evidence="1">
    <location>
        <begin position="154"/>
        <end position="174"/>
    </location>
</feature>
<dbReference type="PANTHER" id="PTHR21446">
    <property type="entry name" value="DUF3504 DOMAIN-CONTAINING PROTEIN"/>
    <property type="match status" value="1"/>
</dbReference>
<dbReference type="OrthoDB" id="2389244at2759"/>
<keyword evidence="1" id="KW-1133">Transmembrane helix</keyword>
<evidence type="ECO:0000313" key="2">
    <source>
        <dbReference type="EMBL" id="CAB5395510.1"/>
    </source>
</evidence>
<organism evidence="2 3">
    <name type="scientific">Rhizophagus irregularis</name>
    <dbReference type="NCBI Taxonomy" id="588596"/>
    <lineage>
        <taxon>Eukaryota</taxon>
        <taxon>Fungi</taxon>
        <taxon>Fungi incertae sedis</taxon>
        <taxon>Mucoromycota</taxon>
        <taxon>Glomeromycotina</taxon>
        <taxon>Glomeromycetes</taxon>
        <taxon>Glomerales</taxon>
        <taxon>Glomeraceae</taxon>
        <taxon>Rhizophagus</taxon>
    </lineage>
</organism>
<gene>
    <name evidence="2" type="ORF">CHRIB12_LOCUS23885</name>
</gene>
<dbReference type="VEuPathDB" id="FungiDB:RhiirFUN_021081"/>
<dbReference type="PANTHER" id="PTHR21446:SF12">
    <property type="entry name" value="POTASSIUM CHANNEL TETRAMERIZATION DOMAIN CONTAINING 1"/>
    <property type="match status" value="1"/>
</dbReference>
<keyword evidence="1" id="KW-0472">Membrane</keyword>
<protein>
    <submittedName>
        <fullName evidence="2">Uncharacterized protein</fullName>
    </submittedName>
</protein>